<evidence type="ECO:0008006" key="3">
    <source>
        <dbReference type="Google" id="ProtNLM"/>
    </source>
</evidence>
<comment type="caution">
    <text evidence="1">The sequence shown here is derived from an EMBL/GenBank/DDBJ whole genome shotgun (WGS) entry which is preliminary data.</text>
</comment>
<dbReference type="AlphaFoldDB" id="A0A0F5YAJ8"/>
<dbReference type="OrthoDB" id="530493at2"/>
<name>A0A0F5YAJ8_9CYAN</name>
<dbReference type="InterPro" id="IPR024508">
    <property type="entry name" value="DUF3226"/>
</dbReference>
<organism evidence="1 2">
    <name type="scientific">Limnoraphis robusta CS-951</name>
    <dbReference type="NCBI Taxonomy" id="1637645"/>
    <lineage>
        <taxon>Bacteria</taxon>
        <taxon>Bacillati</taxon>
        <taxon>Cyanobacteriota</taxon>
        <taxon>Cyanophyceae</taxon>
        <taxon>Oscillatoriophycideae</taxon>
        <taxon>Oscillatoriales</taxon>
        <taxon>Sirenicapillariaceae</taxon>
        <taxon>Limnoraphis</taxon>
    </lineage>
</organism>
<evidence type="ECO:0000313" key="1">
    <source>
        <dbReference type="EMBL" id="KKD35986.1"/>
    </source>
</evidence>
<dbReference type="RefSeq" id="WP_046280786.1">
    <property type="nucleotide sequence ID" value="NZ_LATL02000273.1"/>
</dbReference>
<dbReference type="Proteomes" id="UP000033607">
    <property type="component" value="Unassembled WGS sequence"/>
</dbReference>
<protein>
    <recommendedName>
        <fullName evidence="3">DUF4435 domain-containing protein</fullName>
    </recommendedName>
</protein>
<dbReference type="PATRIC" id="fig|1637645.4.peg.5421"/>
<proteinExistence type="predicted"/>
<dbReference type="EMBL" id="LATL02000273">
    <property type="protein sequence ID" value="KKD35986.1"/>
    <property type="molecule type" value="Genomic_DNA"/>
</dbReference>
<gene>
    <name evidence="1" type="ORF">WN50_22255</name>
</gene>
<reference evidence="1 2" key="1">
    <citation type="submission" date="2015-06" db="EMBL/GenBank/DDBJ databases">
        <title>Draft genome assembly of filamentous brackish cyanobacterium Limnoraphis robusta strain CS-951.</title>
        <authorList>
            <person name="Willis A."/>
            <person name="Parks M."/>
            <person name="Burford M.A."/>
        </authorList>
    </citation>
    <scope>NUCLEOTIDE SEQUENCE [LARGE SCALE GENOMIC DNA]</scope>
    <source>
        <strain evidence="1 2">CS-951</strain>
    </source>
</reference>
<dbReference type="Pfam" id="PF11536">
    <property type="entry name" value="DUF3226"/>
    <property type="match status" value="1"/>
</dbReference>
<evidence type="ECO:0000313" key="2">
    <source>
        <dbReference type="Proteomes" id="UP000033607"/>
    </source>
</evidence>
<accession>A0A0F5YAJ8</accession>
<sequence length="215" mass="24352">MAKIHKNLLLVEGEQDLRTIPYLIEANGVNWGTKNNPIVEIEVCHGDKKLIDPVLISTHLKASGRVALGIMVDADDNPLGRWQSVRNSCLPSIPDLPENLPETGLIHNTSDGIKFGVWIMPDNQMRGMLETFLAYLVGDESEPLWKYAQEVAKEAKNKGALYKDVHCDKAYIYTWLGWQNPPGRPLHNAIMERILNPKHPKAQTFVTWFKTLYNL</sequence>